<evidence type="ECO:0000313" key="1">
    <source>
        <dbReference type="Proteomes" id="UP000887565"/>
    </source>
</evidence>
<protein>
    <submittedName>
        <fullName evidence="2">Uncharacterized protein</fullName>
    </submittedName>
</protein>
<accession>A0A915J230</accession>
<dbReference type="Proteomes" id="UP000887565">
    <property type="component" value="Unplaced"/>
</dbReference>
<proteinExistence type="predicted"/>
<keyword evidence="1" id="KW-1185">Reference proteome</keyword>
<sequence>MQIDELDDQMERHRETKMINKFSKKSKMGKGARNCQQALTCEWSHTKHHVEYGRPQHLQDNRRDPQEVMKCMSWKSGDSLAYYLELAATLPP</sequence>
<dbReference type="AlphaFoldDB" id="A0A915J230"/>
<evidence type="ECO:0000313" key="2">
    <source>
        <dbReference type="WBParaSite" id="nRc.2.0.1.t20455-RA"/>
    </source>
</evidence>
<reference evidence="2" key="1">
    <citation type="submission" date="2022-11" db="UniProtKB">
        <authorList>
            <consortium name="WormBaseParasite"/>
        </authorList>
    </citation>
    <scope>IDENTIFICATION</scope>
</reference>
<name>A0A915J230_ROMCU</name>
<dbReference type="WBParaSite" id="nRc.2.0.1.t20455-RA">
    <property type="protein sequence ID" value="nRc.2.0.1.t20455-RA"/>
    <property type="gene ID" value="nRc.2.0.1.g20455"/>
</dbReference>
<organism evidence="1 2">
    <name type="scientific">Romanomermis culicivorax</name>
    <name type="common">Nematode worm</name>
    <dbReference type="NCBI Taxonomy" id="13658"/>
    <lineage>
        <taxon>Eukaryota</taxon>
        <taxon>Metazoa</taxon>
        <taxon>Ecdysozoa</taxon>
        <taxon>Nematoda</taxon>
        <taxon>Enoplea</taxon>
        <taxon>Dorylaimia</taxon>
        <taxon>Mermithida</taxon>
        <taxon>Mermithoidea</taxon>
        <taxon>Mermithidae</taxon>
        <taxon>Romanomermis</taxon>
    </lineage>
</organism>